<proteinExistence type="predicted"/>
<dbReference type="Pfam" id="PF14522">
    <property type="entry name" value="Cytochrome_C7"/>
    <property type="match status" value="1"/>
</dbReference>
<feature type="domain" description="Cytochrome c" evidence="9">
    <location>
        <begin position="24"/>
        <end position="119"/>
    </location>
</feature>
<dbReference type="OrthoDB" id="9782196at2"/>
<keyword evidence="4" id="KW-0249">Electron transport</keyword>
<evidence type="ECO:0000313" key="11">
    <source>
        <dbReference type="Proteomes" id="UP000236654"/>
    </source>
</evidence>
<name>A0A2I0R6N6_9FLAO</name>
<feature type="chain" id="PRO_5014158534" description="Cytochrome c domain-containing protein" evidence="8">
    <location>
        <begin position="27"/>
        <end position="435"/>
    </location>
</feature>
<keyword evidence="1" id="KW-0813">Transport</keyword>
<evidence type="ECO:0000259" key="9">
    <source>
        <dbReference type="PROSITE" id="PS51007"/>
    </source>
</evidence>
<evidence type="ECO:0000256" key="6">
    <source>
        <dbReference type="PROSITE-ProRule" id="PRU00433"/>
    </source>
</evidence>
<evidence type="ECO:0000256" key="2">
    <source>
        <dbReference type="ARBA" id="ARBA00022617"/>
    </source>
</evidence>
<dbReference type="SUPFAM" id="SSF46626">
    <property type="entry name" value="Cytochrome c"/>
    <property type="match status" value="1"/>
</dbReference>
<dbReference type="InterPro" id="IPR029467">
    <property type="entry name" value="Cyt_c7-like"/>
</dbReference>
<dbReference type="GO" id="GO:0009055">
    <property type="term" value="F:electron transfer activity"/>
    <property type="evidence" value="ECO:0007669"/>
    <property type="project" value="InterPro"/>
</dbReference>
<feature type="transmembrane region" description="Helical" evidence="7">
    <location>
        <begin position="147"/>
        <end position="166"/>
    </location>
</feature>
<dbReference type="Gene3D" id="3.90.10.10">
    <property type="entry name" value="Cytochrome C3"/>
    <property type="match status" value="2"/>
</dbReference>
<protein>
    <recommendedName>
        <fullName evidence="9">Cytochrome c domain-containing protein</fullName>
    </recommendedName>
</protein>
<reference evidence="10 11" key="1">
    <citation type="submission" date="2017-12" db="EMBL/GenBank/DDBJ databases">
        <title>The draft genome sequence of Brumimicrobium saltpan LHR20.</title>
        <authorList>
            <person name="Do Z.-J."/>
            <person name="Luo H.-R."/>
        </authorList>
    </citation>
    <scope>NUCLEOTIDE SEQUENCE [LARGE SCALE GENOMIC DNA]</scope>
    <source>
        <strain evidence="10 11">LHR20</strain>
    </source>
</reference>
<keyword evidence="5 6" id="KW-0408">Iron</keyword>
<dbReference type="GO" id="GO:0020037">
    <property type="term" value="F:heme binding"/>
    <property type="evidence" value="ECO:0007669"/>
    <property type="project" value="InterPro"/>
</dbReference>
<evidence type="ECO:0000256" key="4">
    <source>
        <dbReference type="ARBA" id="ARBA00022982"/>
    </source>
</evidence>
<keyword evidence="2 6" id="KW-0349">Heme</keyword>
<evidence type="ECO:0000256" key="1">
    <source>
        <dbReference type="ARBA" id="ARBA00022448"/>
    </source>
</evidence>
<dbReference type="Pfam" id="PF02085">
    <property type="entry name" value="Cytochrom_CIII"/>
    <property type="match status" value="1"/>
</dbReference>
<dbReference type="Gene3D" id="1.10.760.10">
    <property type="entry name" value="Cytochrome c-like domain"/>
    <property type="match status" value="1"/>
</dbReference>
<evidence type="ECO:0000256" key="5">
    <source>
        <dbReference type="ARBA" id="ARBA00023004"/>
    </source>
</evidence>
<dbReference type="InterPro" id="IPR009056">
    <property type="entry name" value="Cyt_c-like_dom"/>
</dbReference>
<dbReference type="EMBL" id="PJNI01000001">
    <property type="protein sequence ID" value="PKR82030.1"/>
    <property type="molecule type" value="Genomic_DNA"/>
</dbReference>
<dbReference type="PANTHER" id="PTHR39425">
    <property type="entry name" value="LIPOPROTEIN CYTOCHROME C"/>
    <property type="match status" value="1"/>
</dbReference>
<gene>
    <name evidence="10" type="ORF">CW751_01450</name>
</gene>
<organism evidence="10 11">
    <name type="scientific">Brumimicrobium salinarum</name>
    <dbReference type="NCBI Taxonomy" id="2058658"/>
    <lineage>
        <taxon>Bacteria</taxon>
        <taxon>Pseudomonadati</taxon>
        <taxon>Bacteroidota</taxon>
        <taxon>Flavobacteriia</taxon>
        <taxon>Flavobacteriales</taxon>
        <taxon>Crocinitomicaceae</taxon>
        <taxon>Brumimicrobium</taxon>
    </lineage>
</organism>
<dbReference type="InterPro" id="IPR036280">
    <property type="entry name" value="Multihaem_cyt_sf"/>
</dbReference>
<dbReference type="PROSITE" id="PS51007">
    <property type="entry name" value="CYTC"/>
    <property type="match status" value="1"/>
</dbReference>
<evidence type="ECO:0000256" key="3">
    <source>
        <dbReference type="ARBA" id="ARBA00022723"/>
    </source>
</evidence>
<accession>A0A2I0R6N6</accession>
<dbReference type="InterPro" id="IPR036909">
    <property type="entry name" value="Cyt_c-like_dom_sf"/>
</dbReference>
<dbReference type="PANTHER" id="PTHR39425:SF1">
    <property type="entry name" value="CYTOCHROME C7-LIKE DOMAIN-CONTAINING PROTEIN"/>
    <property type="match status" value="1"/>
</dbReference>
<sequence>MFNMGNKGLFTFLVTLFMLTAFASNAQEGESIFNSKCATCHAPHKDMTGPKLFEVRQKWEEGGAMEGSLYQWVKNWQVAAATDPYAKEVADWAPSAMTTFADLSNEQIDAIFNYVDEQPLPGAGGGESAAGGEMVASTNTQENDLGWIWYILGAVFLVVIFSVGGVKRQLQELDEDAGKEIKVGSKAWMFKNRKYIGMVGLVVVMAGVTWLLVGLNQVGVVTGYQPSQPIAFPHDKHAGINGIDCKYCHNSANKSKSAGIPTTNVCMNCHKQIQGEGDQVEKIKKIYKSAGFSPEGGGKYSGETENIVWNKVHQLPDHVYFNHSQHVEVGGIDCKQCHGDMTKQKELPRVVPVEELNKIEGNIQLTKATLTMGWCIECHGVKEVSSGPIEGKGGYYDEIHKRLLENDETLYEEYLEDGKVTVDELGGWECAKCHY</sequence>
<dbReference type="InterPro" id="IPR020942">
    <property type="entry name" value="Cyt_c_III_dom"/>
</dbReference>
<evidence type="ECO:0000256" key="8">
    <source>
        <dbReference type="SAM" id="SignalP"/>
    </source>
</evidence>
<keyword evidence="3 6" id="KW-0479">Metal-binding</keyword>
<dbReference type="CDD" id="cd08168">
    <property type="entry name" value="Cytochrom_C3"/>
    <property type="match status" value="1"/>
</dbReference>
<dbReference type="GO" id="GO:0046872">
    <property type="term" value="F:metal ion binding"/>
    <property type="evidence" value="ECO:0007669"/>
    <property type="project" value="UniProtKB-KW"/>
</dbReference>
<keyword evidence="7" id="KW-0472">Membrane</keyword>
<keyword evidence="7" id="KW-0812">Transmembrane</keyword>
<dbReference type="AlphaFoldDB" id="A0A2I0R6N6"/>
<feature type="transmembrane region" description="Helical" evidence="7">
    <location>
        <begin position="195"/>
        <end position="215"/>
    </location>
</feature>
<keyword evidence="7" id="KW-1133">Transmembrane helix</keyword>
<comment type="caution">
    <text evidence="10">The sequence shown here is derived from an EMBL/GenBank/DDBJ whole genome shotgun (WGS) entry which is preliminary data.</text>
</comment>
<evidence type="ECO:0000256" key="7">
    <source>
        <dbReference type="SAM" id="Phobius"/>
    </source>
</evidence>
<dbReference type="Proteomes" id="UP000236654">
    <property type="component" value="Unassembled WGS sequence"/>
</dbReference>
<feature type="signal peptide" evidence="8">
    <location>
        <begin position="1"/>
        <end position="26"/>
    </location>
</feature>
<keyword evidence="11" id="KW-1185">Reference proteome</keyword>
<dbReference type="Pfam" id="PF13442">
    <property type="entry name" value="Cytochrome_CBB3"/>
    <property type="match status" value="1"/>
</dbReference>
<evidence type="ECO:0000313" key="10">
    <source>
        <dbReference type="EMBL" id="PKR82030.1"/>
    </source>
</evidence>
<keyword evidence="8" id="KW-0732">Signal</keyword>
<dbReference type="SUPFAM" id="SSF48695">
    <property type="entry name" value="Multiheme cytochromes"/>
    <property type="match status" value="2"/>
</dbReference>